<evidence type="ECO:0000256" key="1">
    <source>
        <dbReference type="SAM" id="MobiDB-lite"/>
    </source>
</evidence>
<accession>A0A6J7QNB9</accession>
<feature type="region of interest" description="Disordered" evidence="1">
    <location>
        <begin position="58"/>
        <end position="84"/>
    </location>
</feature>
<proteinExistence type="predicted"/>
<evidence type="ECO:0000313" key="2">
    <source>
        <dbReference type="EMBL" id="CAB5019137.1"/>
    </source>
</evidence>
<sequence>MRGKPLALHGHLKVLANTLGAHLIDNGTAGEFDRGGKRLIEGKVRAHNLHELILPHHRPNHSRWGVTPPFGHLPHDVGQVGAGG</sequence>
<protein>
    <submittedName>
        <fullName evidence="2">Unannotated protein</fullName>
    </submittedName>
</protein>
<name>A0A6J7QNB9_9ZZZZ</name>
<dbReference type="AlphaFoldDB" id="A0A6J7QNB9"/>
<reference evidence="2" key="1">
    <citation type="submission" date="2020-05" db="EMBL/GenBank/DDBJ databases">
        <authorList>
            <person name="Chiriac C."/>
            <person name="Salcher M."/>
            <person name="Ghai R."/>
            <person name="Kavagutti S V."/>
        </authorList>
    </citation>
    <scope>NUCLEOTIDE SEQUENCE</scope>
</reference>
<organism evidence="2">
    <name type="scientific">freshwater metagenome</name>
    <dbReference type="NCBI Taxonomy" id="449393"/>
    <lineage>
        <taxon>unclassified sequences</taxon>
        <taxon>metagenomes</taxon>
        <taxon>ecological metagenomes</taxon>
    </lineage>
</organism>
<gene>
    <name evidence="2" type="ORF">UFOPK4061_01285</name>
</gene>
<dbReference type="EMBL" id="CAFBPD010000236">
    <property type="protein sequence ID" value="CAB5019137.1"/>
    <property type="molecule type" value="Genomic_DNA"/>
</dbReference>